<reference evidence="1 2" key="1">
    <citation type="submission" date="2016-06" db="EMBL/GenBank/DDBJ databases">
        <title>Draft genome sequence of Flavobacterium succinicans strain DD5b.</title>
        <authorList>
            <person name="Poehlein A."/>
            <person name="Daniel R."/>
            <person name="Simeonova D.D."/>
        </authorList>
    </citation>
    <scope>NUCLEOTIDE SEQUENCE [LARGE SCALE GENOMIC DNA]</scope>
    <source>
        <strain evidence="1 2">DD5b</strain>
    </source>
</reference>
<evidence type="ECO:0000313" key="2">
    <source>
        <dbReference type="Proteomes" id="UP000093807"/>
    </source>
</evidence>
<dbReference type="OrthoDB" id="1442602at2"/>
<protein>
    <submittedName>
        <fullName evidence="1">Uncharacterized protein</fullName>
    </submittedName>
</protein>
<dbReference type="RefSeq" id="WP_064714848.1">
    <property type="nucleotide sequence ID" value="NZ_JMTM01000017.1"/>
</dbReference>
<accession>A0A199XTT8</accession>
<name>A0A199XTT8_9FLAO</name>
<dbReference type="AlphaFoldDB" id="A0A199XTT8"/>
<gene>
    <name evidence="1" type="ORF">FLB_10250</name>
</gene>
<evidence type="ECO:0000313" key="1">
    <source>
        <dbReference type="EMBL" id="OAZ05173.1"/>
    </source>
</evidence>
<dbReference type="Proteomes" id="UP000093807">
    <property type="component" value="Unassembled WGS sequence"/>
</dbReference>
<organism evidence="1 2">
    <name type="scientific">Flavobacterium succinicans</name>
    <dbReference type="NCBI Taxonomy" id="29536"/>
    <lineage>
        <taxon>Bacteria</taxon>
        <taxon>Pseudomonadati</taxon>
        <taxon>Bacteroidota</taxon>
        <taxon>Flavobacteriia</taxon>
        <taxon>Flavobacteriales</taxon>
        <taxon>Flavobacteriaceae</taxon>
        <taxon>Flavobacterium</taxon>
    </lineage>
</organism>
<proteinExistence type="predicted"/>
<dbReference type="PATRIC" id="fig|29536.5.peg.1055"/>
<comment type="caution">
    <text evidence="1">The sequence shown here is derived from an EMBL/GenBank/DDBJ whole genome shotgun (WGS) entry which is preliminary data.</text>
</comment>
<keyword evidence="2" id="KW-1185">Reference proteome</keyword>
<dbReference type="EMBL" id="JMTM01000017">
    <property type="protein sequence ID" value="OAZ05173.1"/>
    <property type="molecule type" value="Genomic_DNA"/>
</dbReference>
<sequence length="110" mass="12181">MKVDTKGHTITIKDTEGVVTTFIEKVTNQYASFKDFNLILDVSSDKTVDIASIKLFLPLAKTHKKAKKSLVIVADAIDFNAVPQSITVVPSLLEANDIIEMEEIERDLGF</sequence>